<name>A0A224Y6B5_9ACAR</name>
<organism evidence="1">
    <name type="scientific">Rhipicephalus zambeziensis</name>
    <dbReference type="NCBI Taxonomy" id="60191"/>
    <lineage>
        <taxon>Eukaryota</taxon>
        <taxon>Metazoa</taxon>
        <taxon>Ecdysozoa</taxon>
        <taxon>Arthropoda</taxon>
        <taxon>Chelicerata</taxon>
        <taxon>Arachnida</taxon>
        <taxon>Acari</taxon>
        <taxon>Parasitiformes</taxon>
        <taxon>Ixodida</taxon>
        <taxon>Ixodoidea</taxon>
        <taxon>Ixodidae</taxon>
        <taxon>Rhipicephalinae</taxon>
        <taxon>Rhipicephalus</taxon>
        <taxon>Rhipicephalus</taxon>
    </lineage>
</organism>
<protein>
    <submittedName>
        <fullName evidence="1">Uncharacterized protein</fullName>
    </submittedName>
</protein>
<sequence>MNFQCNCLLVTACPKFCRPHTKPAAYCFKAQLEAITAARSKKYSSKIHTFYCTYTERWPHLKHRDCLIHTSFTHLLESRVKKFVPTFALQPIWHKMPFVRLHKPPTYLVQELGGNSYVNAQENSLAGIFSSRQRSKHRSCFNF</sequence>
<dbReference type="EMBL" id="GFPF01001951">
    <property type="protein sequence ID" value="MAA13097.1"/>
    <property type="molecule type" value="Transcribed_RNA"/>
</dbReference>
<evidence type="ECO:0000313" key="1">
    <source>
        <dbReference type="EMBL" id="MAA13097.1"/>
    </source>
</evidence>
<dbReference type="AlphaFoldDB" id="A0A224Y6B5"/>
<accession>A0A224Y6B5</accession>
<reference evidence="1" key="1">
    <citation type="journal article" date="2017" name="Parasit. Vectors">
        <title>Sialotranscriptomics of Rhipicephalus zambeziensis reveals intricate expression profiles of secretory proteins and suggests tight temporal transcriptional regulation during blood-feeding.</title>
        <authorList>
            <person name="de Castro M.H."/>
            <person name="de Klerk D."/>
            <person name="Pienaar R."/>
            <person name="Rees D.J.G."/>
            <person name="Mans B.J."/>
        </authorList>
    </citation>
    <scope>NUCLEOTIDE SEQUENCE</scope>
    <source>
        <tissue evidence="1">Salivary glands</tissue>
    </source>
</reference>
<proteinExistence type="predicted"/>